<protein>
    <submittedName>
        <fullName evidence="2">Uncharacterized protein</fullName>
    </submittedName>
</protein>
<reference evidence="2" key="1">
    <citation type="submission" date="2021-02" db="EMBL/GenBank/DDBJ databases">
        <title>Comparative genomics reveals that relaxation of natural selection precedes convergent phenotypic evolution of cavefish.</title>
        <authorList>
            <person name="Peng Z."/>
        </authorList>
    </citation>
    <scope>NUCLEOTIDE SEQUENCE</scope>
    <source>
        <tissue evidence="2">Muscle</tissue>
    </source>
</reference>
<organism evidence="2 3">
    <name type="scientific">Triplophysa rosa</name>
    <name type="common">Cave loach</name>
    <dbReference type="NCBI Taxonomy" id="992332"/>
    <lineage>
        <taxon>Eukaryota</taxon>
        <taxon>Metazoa</taxon>
        <taxon>Chordata</taxon>
        <taxon>Craniata</taxon>
        <taxon>Vertebrata</taxon>
        <taxon>Euteleostomi</taxon>
        <taxon>Actinopterygii</taxon>
        <taxon>Neopterygii</taxon>
        <taxon>Teleostei</taxon>
        <taxon>Ostariophysi</taxon>
        <taxon>Cypriniformes</taxon>
        <taxon>Nemacheilidae</taxon>
        <taxon>Triplophysa</taxon>
    </lineage>
</organism>
<accession>A0A9W7X025</accession>
<dbReference type="Proteomes" id="UP001059041">
    <property type="component" value="Linkage Group LG4"/>
</dbReference>
<comment type="caution">
    <text evidence="2">The sequence shown here is derived from an EMBL/GenBank/DDBJ whole genome shotgun (WGS) entry which is preliminary data.</text>
</comment>
<dbReference type="EMBL" id="JAFHDT010000004">
    <property type="protein sequence ID" value="KAI7811329.1"/>
    <property type="molecule type" value="Genomic_DNA"/>
</dbReference>
<feature type="region of interest" description="Disordered" evidence="1">
    <location>
        <begin position="166"/>
        <end position="237"/>
    </location>
</feature>
<feature type="compositionally biased region" description="Polar residues" evidence="1">
    <location>
        <begin position="185"/>
        <end position="194"/>
    </location>
</feature>
<keyword evidence="3" id="KW-1185">Reference proteome</keyword>
<proteinExistence type="predicted"/>
<dbReference type="AlphaFoldDB" id="A0A9W7X025"/>
<evidence type="ECO:0000313" key="2">
    <source>
        <dbReference type="EMBL" id="KAI7811329.1"/>
    </source>
</evidence>
<evidence type="ECO:0000313" key="3">
    <source>
        <dbReference type="Proteomes" id="UP001059041"/>
    </source>
</evidence>
<gene>
    <name evidence="2" type="ORF">IRJ41_013257</name>
</gene>
<evidence type="ECO:0000256" key="1">
    <source>
        <dbReference type="SAM" id="MobiDB-lite"/>
    </source>
</evidence>
<name>A0A9W7X025_TRIRA</name>
<sequence length="330" mass="36964">MQRVWARLENPLWSNRLTESRVEEQLEAARLLRILGEAGNRNKNMAERYPELESGTGHKTRVPQSECPLCHSDITNFKQHLRVFHGVQNLQERQLWQKLAWGRVFLGGQTCPLCNFFYKQLEKHLNTGHRDISSNKKKNIIKKMEREVTVRKLRELEASNPAIPMVTLTDEPQGNSGNPIAPETLTPSFNTHPSSPAVPATPSFSPSLTPEPARPSISPPGSALPAMPATPSFKPSPPPIFPPSPDATVYGGGLFSPLLFSEQELDMLENLDIPTISHQEEEAIRDAMSRRSIVFSMLLWWKKVSNLTNSSFFFQTAQNVTTSWISGSAS</sequence>